<keyword evidence="2" id="KW-1185">Reference proteome</keyword>
<organism evidence="1 2">
    <name type="scientific">Hygrophoropsis aurantiaca</name>
    <dbReference type="NCBI Taxonomy" id="72124"/>
    <lineage>
        <taxon>Eukaryota</taxon>
        <taxon>Fungi</taxon>
        <taxon>Dikarya</taxon>
        <taxon>Basidiomycota</taxon>
        <taxon>Agaricomycotina</taxon>
        <taxon>Agaricomycetes</taxon>
        <taxon>Agaricomycetidae</taxon>
        <taxon>Boletales</taxon>
        <taxon>Coniophorineae</taxon>
        <taxon>Hygrophoropsidaceae</taxon>
        <taxon>Hygrophoropsis</taxon>
    </lineage>
</organism>
<dbReference type="Proteomes" id="UP000790377">
    <property type="component" value="Unassembled WGS sequence"/>
</dbReference>
<sequence>MFYSTSGLISFSVFLASYAIGSPVVGAATSSSIAPVTSAWPGALWKNHVHQEVSPRNVMTNKVGTPEITPIPDVSWKAEFHQDVSSRDREWNLVVRLVPALSDIPEEGTTGGPVVGALWQCAVHQQISASTGTVASEIGSLSMDTVEPTPTGC</sequence>
<protein>
    <submittedName>
        <fullName evidence="1">Uncharacterized protein</fullName>
    </submittedName>
</protein>
<proteinExistence type="predicted"/>
<comment type="caution">
    <text evidence="1">The sequence shown here is derived from an EMBL/GenBank/DDBJ whole genome shotgun (WGS) entry which is preliminary data.</text>
</comment>
<accession>A0ACB8AJW6</accession>
<evidence type="ECO:0000313" key="1">
    <source>
        <dbReference type="EMBL" id="KAH7913522.1"/>
    </source>
</evidence>
<name>A0ACB8AJW6_9AGAM</name>
<reference evidence="1" key="1">
    <citation type="journal article" date="2021" name="New Phytol.">
        <title>Evolutionary innovations through gain and loss of genes in the ectomycorrhizal Boletales.</title>
        <authorList>
            <person name="Wu G."/>
            <person name="Miyauchi S."/>
            <person name="Morin E."/>
            <person name="Kuo A."/>
            <person name="Drula E."/>
            <person name="Varga T."/>
            <person name="Kohler A."/>
            <person name="Feng B."/>
            <person name="Cao Y."/>
            <person name="Lipzen A."/>
            <person name="Daum C."/>
            <person name="Hundley H."/>
            <person name="Pangilinan J."/>
            <person name="Johnson J."/>
            <person name="Barry K."/>
            <person name="LaButti K."/>
            <person name="Ng V."/>
            <person name="Ahrendt S."/>
            <person name="Min B."/>
            <person name="Choi I.G."/>
            <person name="Park H."/>
            <person name="Plett J.M."/>
            <person name="Magnuson J."/>
            <person name="Spatafora J.W."/>
            <person name="Nagy L.G."/>
            <person name="Henrissat B."/>
            <person name="Grigoriev I.V."/>
            <person name="Yang Z.L."/>
            <person name="Xu J."/>
            <person name="Martin F.M."/>
        </authorList>
    </citation>
    <scope>NUCLEOTIDE SEQUENCE</scope>
    <source>
        <strain evidence="1">ATCC 28755</strain>
    </source>
</reference>
<gene>
    <name evidence="1" type="ORF">BJ138DRAFT_1124307</name>
</gene>
<dbReference type="EMBL" id="MU267629">
    <property type="protein sequence ID" value="KAH7913522.1"/>
    <property type="molecule type" value="Genomic_DNA"/>
</dbReference>
<evidence type="ECO:0000313" key="2">
    <source>
        <dbReference type="Proteomes" id="UP000790377"/>
    </source>
</evidence>